<evidence type="ECO:0000313" key="4">
    <source>
        <dbReference type="Proteomes" id="UP000228952"/>
    </source>
</evidence>
<dbReference type="Pfam" id="PF00239">
    <property type="entry name" value="Resolvase"/>
    <property type="match status" value="1"/>
</dbReference>
<dbReference type="InterPro" id="IPR038109">
    <property type="entry name" value="DNA_bind_recomb_sf"/>
</dbReference>
<dbReference type="SMART" id="SM00857">
    <property type="entry name" value="Resolvase"/>
    <property type="match status" value="1"/>
</dbReference>
<feature type="domain" description="Resolvase/invertase-type recombinase catalytic" evidence="1">
    <location>
        <begin position="11"/>
        <end position="158"/>
    </location>
</feature>
<dbReference type="InterPro" id="IPR011109">
    <property type="entry name" value="DNA_bind_recombinase_dom"/>
</dbReference>
<dbReference type="Pfam" id="PF07508">
    <property type="entry name" value="Recombinase"/>
    <property type="match status" value="1"/>
</dbReference>
<dbReference type="SUPFAM" id="SSF53041">
    <property type="entry name" value="Resolvase-like"/>
    <property type="match status" value="1"/>
</dbReference>
<dbReference type="EMBL" id="PFQB01000052">
    <property type="protein sequence ID" value="PJA14429.1"/>
    <property type="molecule type" value="Genomic_DNA"/>
</dbReference>
<reference evidence="4" key="1">
    <citation type="submission" date="2017-09" db="EMBL/GenBank/DDBJ databases">
        <title>Depth-based differentiation of microbial function through sediment-hosted aquifers and enrichment of novel symbionts in the deep terrestrial subsurface.</title>
        <authorList>
            <person name="Probst A.J."/>
            <person name="Ladd B."/>
            <person name="Jarett J.K."/>
            <person name="Geller-Mcgrath D.E."/>
            <person name="Sieber C.M.K."/>
            <person name="Emerson J.B."/>
            <person name="Anantharaman K."/>
            <person name="Thomas B.C."/>
            <person name="Malmstrom R."/>
            <person name="Stieglmeier M."/>
            <person name="Klingl A."/>
            <person name="Woyke T."/>
            <person name="Ryan C.M."/>
            <person name="Banfield J.F."/>
        </authorList>
    </citation>
    <scope>NUCLEOTIDE SEQUENCE [LARGE SCALE GENOMIC DNA]</scope>
</reference>
<gene>
    <name evidence="3" type="ORF">COX64_02125</name>
</gene>
<dbReference type="Proteomes" id="UP000228952">
    <property type="component" value="Unassembled WGS sequence"/>
</dbReference>
<dbReference type="InterPro" id="IPR025827">
    <property type="entry name" value="Zn_ribbon_recom_dom"/>
</dbReference>
<dbReference type="PANTHER" id="PTHR30461">
    <property type="entry name" value="DNA-INVERTASE FROM LAMBDOID PROPHAGE"/>
    <property type="match status" value="1"/>
</dbReference>
<organism evidence="3 4">
    <name type="scientific">Candidatus Dojkabacteria bacterium CG_4_10_14_0_2_um_filter_Dojkabacteria_WS6_41_15</name>
    <dbReference type="NCBI Taxonomy" id="2014249"/>
    <lineage>
        <taxon>Bacteria</taxon>
        <taxon>Candidatus Dojkabacteria</taxon>
    </lineage>
</organism>
<dbReference type="InterPro" id="IPR050639">
    <property type="entry name" value="SSR_resolvase"/>
</dbReference>
<evidence type="ECO:0008006" key="5">
    <source>
        <dbReference type="Google" id="ProtNLM"/>
    </source>
</evidence>
<dbReference type="InterPro" id="IPR006119">
    <property type="entry name" value="Resolv_N"/>
</dbReference>
<evidence type="ECO:0000313" key="3">
    <source>
        <dbReference type="EMBL" id="PJA14429.1"/>
    </source>
</evidence>
<dbReference type="Gene3D" id="3.40.50.1390">
    <property type="entry name" value="Resolvase, N-terminal catalytic domain"/>
    <property type="match status" value="1"/>
</dbReference>
<proteinExistence type="predicted"/>
<feature type="domain" description="Recombinase" evidence="2">
    <location>
        <begin position="165"/>
        <end position="275"/>
    </location>
</feature>
<dbReference type="PANTHER" id="PTHR30461:SF23">
    <property type="entry name" value="DNA RECOMBINASE-RELATED"/>
    <property type="match status" value="1"/>
</dbReference>
<dbReference type="CDD" id="cd00338">
    <property type="entry name" value="Ser_Recombinase"/>
    <property type="match status" value="1"/>
</dbReference>
<name>A0A2M7W2B2_9BACT</name>
<dbReference type="GO" id="GO:0000150">
    <property type="term" value="F:DNA strand exchange activity"/>
    <property type="evidence" value="ECO:0007669"/>
    <property type="project" value="InterPro"/>
</dbReference>
<evidence type="ECO:0000259" key="1">
    <source>
        <dbReference type="PROSITE" id="PS51736"/>
    </source>
</evidence>
<protein>
    <recommendedName>
        <fullName evidence="5">Recombinase domain-containing protein</fullName>
    </recommendedName>
</protein>
<dbReference type="Gene3D" id="3.90.1750.20">
    <property type="entry name" value="Putative Large Serine Recombinase, Chain B, Domain 2"/>
    <property type="match status" value="1"/>
</dbReference>
<comment type="caution">
    <text evidence="3">The sequence shown here is derived from an EMBL/GenBank/DDBJ whole genome shotgun (WGS) entry which is preliminary data.</text>
</comment>
<dbReference type="InterPro" id="IPR036162">
    <property type="entry name" value="Resolvase-like_N_sf"/>
</dbReference>
<accession>A0A2M7W2B2</accession>
<dbReference type="PROSITE" id="PS51736">
    <property type="entry name" value="RECOMBINASES_3"/>
    <property type="match status" value="1"/>
</dbReference>
<evidence type="ECO:0000259" key="2">
    <source>
        <dbReference type="PROSITE" id="PS51737"/>
    </source>
</evidence>
<dbReference type="Pfam" id="PF13408">
    <property type="entry name" value="Zn_ribbon_recom"/>
    <property type="match status" value="1"/>
</dbReference>
<sequence>MEKTIKVPDMRYCLYARKSSESDEKQAMSIDSQLHEMSELAKREHIKVVDIITESHSAKETGQRPQFNLMVEGISSGKYNGIVTWAPDRISRNAGDLGRIVDLMDQGKLSLIRTHSQIFTNNPNEKFLLMILCSQAKLENDNRGINVKRGHRSKCQAGIRPTMAPLGYLNMMKSNRISSVIVDPEKSPIIKQMFMHVAEKGLSGRAIRKWLRMMDFKSRSGKDLSLSRIYETLKNPFYYGEFRFGNKWYKGTHEPLITKQVFDKVQIRLQTTPKQWNKQLYPFKKICKCGSCGGNITAEMKYRVIKNGDVHPHIYYHCSRIKDYDCPEPYITETELIRQIVALMPQIKLDKEYLWNLFQDEIKRLDHLQQIMQRKNGEAFETTPHRNNAKIAKVINQTESEMIKDYFLHILQYGTPEERQNVLTGVKTLFILKERELRIKY</sequence>
<dbReference type="GO" id="GO:0003677">
    <property type="term" value="F:DNA binding"/>
    <property type="evidence" value="ECO:0007669"/>
    <property type="project" value="InterPro"/>
</dbReference>
<dbReference type="PROSITE" id="PS51737">
    <property type="entry name" value="RECOMBINASE_DNA_BIND"/>
    <property type="match status" value="1"/>
</dbReference>
<dbReference type="AlphaFoldDB" id="A0A2M7W2B2"/>